<evidence type="ECO:0000259" key="5">
    <source>
        <dbReference type="SMART" id="SM00737"/>
    </source>
</evidence>
<sequence>MFLYSAVVLSALALASSTEVQQCPGRSEQSLQDKVQLTPCKKLPCRLKKGTNQHITVHITPETDLEDITNEVIAEVLGVKVPFVGVDGNSICDKMFTESGEKAECPLKAGNKYLYKDSFPILSFYPTIEVNVHWALKSPDGEIVCFEVPSKIVR</sequence>
<dbReference type="PANTHER" id="PTHR11306:SF68">
    <property type="entry name" value="NPC INTRACELLULAR CHOLESTEROL TRANSPORTER 2"/>
    <property type="match status" value="1"/>
</dbReference>
<protein>
    <recommendedName>
        <fullName evidence="5">MD-2-related lipid-recognition domain-containing protein</fullName>
    </recommendedName>
</protein>
<evidence type="ECO:0000256" key="4">
    <source>
        <dbReference type="SAM" id="SignalP"/>
    </source>
</evidence>
<dbReference type="GO" id="GO:0015918">
    <property type="term" value="P:sterol transport"/>
    <property type="evidence" value="ECO:0007669"/>
    <property type="project" value="InterPro"/>
</dbReference>
<organism evidence="6 7">
    <name type="scientific">Parnassius mnemosyne</name>
    <name type="common">clouded apollo</name>
    <dbReference type="NCBI Taxonomy" id="213953"/>
    <lineage>
        <taxon>Eukaryota</taxon>
        <taxon>Metazoa</taxon>
        <taxon>Ecdysozoa</taxon>
        <taxon>Arthropoda</taxon>
        <taxon>Hexapoda</taxon>
        <taxon>Insecta</taxon>
        <taxon>Pterygota</taxon>
        <taxon>Neoptera</taxon>
        <taxon>Endopterygota</taxon>
        <taxon>Lepidoptera</taxon>
        <taxon>Glossata</taxon>
        <taxon>Ditrysia</taxon>
        <taxon>Papilionoidea</taxon>
        <taxon>Papilionidae</taxon>
        <taxon>Parnassiinae</taxon>
        <taxon>Parnassini</taxon>
        <taxon>Parnassius</taxon>
        <taxon>Driopa</taxon>
    </lineage>
</organism>
<dbReference type="SUPFAM" id="SSF81296">
    <property type="entry name" value="E set domains"/>
    <property type="match status" value="1"/>
</dbReference>
<evidence type="ECO:0000256" key="1">
    <source>
        <dbReference type="ARBA" id="ARBA00004613"/>
    </source>
</evidence>
<evidence type="ECO:0000313" key="6">
    <source>
        <dbReference type="EMBL" id="CAK1583682.1"/>
    </source>
</evidence>
<dbReference type="PANTHER" id="PTHR11306">
    <property type="entry name" value="NIEMANN PICK TYPE C2 PROTEIN NPC2-RELATED"/>
    <property type="match status" value="1"/>
</dbReference>
<feature type="domain" description="MD-2-related lipid-recognition" evidence="5">
    <location>
        <begin position="20"/>
        <end position="150"/>
    </location>
</feature>
<evidence type="ECO:0000256" key="2">
    <source>
        <dbReference type="ARBA" id="ARBA00006370"/>
    </source>
</evidence>
<comment type="subcellular location">
    <subcellularLocation>
        <location evidence="1">Secreted</location>
    </subcellularLocation>
</comment>
<keyword evidence="3" id="KW-0964">Secreted</keyword>
<dbReference type="Pfam" id="PF02221">
    <property type="entry name" value="E1_DerP2_DerF2"/>
    <property type="match status" value="1"/>
</dbReference>
<name>A0AAV1KPG0_9NEOP</name>
<comment type="similarity">
    <text evidence="2">Belongs to the NPC2 family.</text>
</comment>
<accession>A0AAV1KPG0</accession>
<comment type="caution">
    <text evidence="6">The sequence shown here is derived from an EMBL/GenBank/DDBJ whole genome shotgun (WGS) entry which is preliminary data.</text>
</comment>
<dbReference type="AlphaFoldDB" id="A0AAV1KPG0"/>
<dbReference type="SMART" id="SM00737">
    <property type="entry name" value="ML"/>
    <property type="match status" value="1"/>
</dbReference>
<dbReference type="InterPro" id="IPR014756">
    <property type="entry name" value="Ig_E-set"/>
</dbReference>
<evidence type="ECO:0000256" key="3">
    <source>
        <dbReference type="ARBA" id="ARBA00022525"/>
    </source>
</evidence>
<dbReference type="Gene3D" id="2.60.40.770">
    <property type="match status" value="1"/>
</dbReference>
<dbReference type="InterPro" id="IPR003172">
    <property type="entry name" value="ML_dom"/>
</dbReference>
<keyword evidence="7" id="KW-1185">Reference proteome</keyword>
<feature type="signal peptide" evidence="4">
    <location>
        <begin position="1"/>
        <end position="17"/>
    </location>
</feature>
<proteinExistence type="inferred from homology"/>
<dbReference type="EMBL" id="CAVLGL010000057">
    <property type="protein sequence ID" value="CAK1583682.1"/>
    <property type="molecule type" value="Genomic_DNA"/>
</dbReference>
<evidence type="ECO:0000313" key="7">
    <source>
        <dbReference type="Proteomes" id="UP001314205"/>
    </source>
</evidence>
<dbReference type="GO" id="GO:0032934">
    <property type="term" value="F:sterol binding"/>
    <property type="evidence" value="ECO:0007669"/>
    <property type="project" value="InterPro"/>
</dbReference>
<dbReference type="GO" id="GO:0005576">
    <property type="term" value="C:extracellular region"/>
    <property type="evidence" value="ECO:0007669"/>
    <property type="project" value="UniProtKB-SubCell"/>
</dbReference>
<dbReference type="InterPro" id="IPR039670">
    <property type="entry name" value="NPC2-like"/>
</dbReference>
<dbReference type="FunFam" id="2.60.40.770:FF:000001">
    <property type="entry name" value="NPC intracellular cholesterol transporter 2"/>
    <property type="match status" value="1"/>
</dbReference>
<reference evidence="6 7" key="1">
    <citation type="submission" date="2023-11" db="EMBL/GenBank/DDBJ databases">
        <authorList>
            <person name="Hedman E."/>
            <person name="Englund M."/>
            <person name="Stromberg M."/>
            <person name="Nyberg Akerstrom W."/>
            <person name="Nylinder S."/>
            <person name="Jareborg N."/>
            <person name="Kallberg Y."/>
            <person name="Kronander E."/>
        </authorList>
    </citation>
    <scope>NUCLEOTIDE SEQUENCE [LARGE SCALE GENOMIC DNA]</scope>
</reference>
<keyword evidence="4" id="KW-0732">Signal</keyword>
<gene>
    <name evidence="6" type="ORF">PARMNEM_LOCUS5043</name>
</gene>
<feature type="chain" id="PRO_5043751738" description="MD-2-related lipid-recognition domain-containing protein" evidence="4">
    <location>
        <begin position="18"/>
        <end position="154"/>
    </location>
</feature>
<dbReference type="Proteomes" id="UP001314205">
    <property type="component" value="Unassembled WGS sequence"/>
</dbReference>